<dbReference type="InterPro" id="IPR002562">
    <property type="entry name" value="3'-5'_exonuclease_dom"/>
</dbReference>
<feature type="domain" description="3'-5' exonuclease" evidence="2">
    <location>
        <begin position="63"/>
        <end position="248"/>
    </location>
</feature>
<dbReference type="PANTHER" id="PTHR46814">
    <property type="entry name" value="EGALITARIAN, ISOFORM B"/>
    <property type="match status" value="1"/>
</dbReference>
<dbReference type="GO" id="GO:0008408">
    <property type="term" value="F:3'-5' exonuclease activity"/>
    <property type="evidence" value="ECO:0007669"/>
    <property type="project" value="InterPro"/>
</dbReference>
<feature type="region of interest" description="Disordered" evidence="1">
    <location>
        <begin position="1"/>
        <end position="58"/>
    </location>
</feature>
<dbReference type="GO" id="GO:0006139">
    <property type="term" value="P:nucleobase-containing compound metabolic process"/>
    <property type="evidence" value="ECO:0007669"/>
    <property type="project" value="InterPro"/>
</dbReference>
<feature type="compositionally biased region" description="Basic and acidic residues" evidence="1">
    <location>
        <begin position="430"/>
        <end position="439"/>
    </location>
</feature>
<evidence type="ECO:0000256" key="1">
    <source>
        <dbReference type="SAM" id="MobiDB-lite"/>
    </source>
</evidence>
<dbReference type="AlphaFoldDB" id="A0A813IMY7"/>
<comment type="caution">
    <text evidence="3">The sequence shown here is derived from an EMBL/GenBank/DDBJ whole genome shotgun (WGS) entry which is preliminary data.</text>
</comment>
<dbReference type="Proteomes" id="UP000626109">
    <property type="component" value="Unassembled WGS sequence"/>
</dbReference>
<dbReference type="EMBL" id="CAJNNW010011123">
    <property type="protein sequence ID" value="CAE8652799.1"/>
    <property type="molecule type" value="Genomic_DNA"/>
</dbReference>
<evidence type="ECO:0000259" key="2">
    <source>
        <dbReference type="SMART" id="SM00474"/>
    </source>
</evidence>
<dbReference type="InterPro" id="IPR012337">
    <property type="entry name" value="RNaseH-like_sf"/>
</dbReference>
<proteinExistence type="predicted"/>
<evidence type="ECO:0000313" key="4">
    <source>
        <dbReference type="Proteomes" id="UP000626109"/>
    </source>
</evidence>
<dbReference type="GO" id="GO:0003676">
    <property type="term" value="F:nucleic acid binding"/>
    <property type="evidence" value="ECO:0007669"/>
    <property type="project" value="InterPro"/>
</dbReference>
<gene>
    <name evidence="3" type="ORF">PGLA2088_LOCUS9971</name>
</gene>
<dbReference type="SUPFAM" id="SSF53098">
    <property type="entry name" value="Ribonuclease H-like"/>
    <property type="match status" value="1"/>
</dbReference>
<feature type="compositionally biased region" description="Basic and acidic residues" evidence="1">
    <location>
        <begin position="393"/>
        <end position="409"/>
    </location>
</feature>
<protein>
    <recommendedName>
        <fullName evidence="2">3'-5' exonuclease domain-containing protein</fullName>
    </recommendedName>
</protein>
<evidence type="ECO:0000313" key="3">
    <source>
        <dbReference type="EMBL" id="CAE8652799.1"/>
    </source>
</evidence>
<dbReference type="InterPro" id="IPR036397">
    <property type="entry name" value="RNaseH_sf"/>
</dbReference>
<dbReference type="SMART" id="SM00474">
    <property type="entry name" value="35EXOc"/>
    <property type="match status" value="1"/>
</dbReference>
<feature type="compositionally biased region" description="Low complexity" evidence="1">
    <location>
        <begin position="10"/>
        <end position="30"/>
    </location>
</feature>
<organism evidence="3 4">
    <name type="scientific">Polarella glacialis</name>
    <name type="common">Dinoflagellate</name>
    <dbReference type="NCBI Taxonomy" id="89957"/>
    <lineage>
        <taxon>Eukaryota</taxon>
        <taxon>Sar</taxon>
        <taxon>Alveolata</taxon>
        <taxon>Dinophyceae</taxon>
        <taxon>Suessiales</taxon>
        <taxon>Suessiaceae</taxon>
        <taxon>Polarella</taxon>
    </lineage>
</organism>
<reference evidence="3" key="1">
    <citation type="submission" date="2021-02" db="EMBL/GenBank/DDBJ databases">
        <authorList>
            <person name="Dougan E. K."/>
            <person name="Rhodes N."/>
            <person name="Thang M."/>
            <person name="Chan C."/>
        </authorList>
    </citation>
    <scope>NUCLEOTIDE SEQUENCE</scope>
</reference>
<name>A0A813IMY7_POLGL</name>
<sequence>LWWNACAGYKTSSSQWPSSSKPSPSGSSRPSPRRPPAPKPSDRQSASEPLESDEAESARKLPVRMISSVDQCNSLVERLLGSSHHSIAVDCEGAKLGRFGKLSLVQLATDDEVYLVDVCTGGPSVVGCLAPLFSDRDLVKVFHDCREDSSVLLHRYGIPLNAVFDTQVGFSAWLERKGLEAYQASIAEVLRTFKMEAYRSHRWDKLERKAIEPTRWQERPLSPQAIRYAVEGVAHLLPLQRLINSDLGDPSGTLVQRRSVHYKEYAEMNRSELPSEDTVLRPGSLVKAMMASKKTDVAYFKLNHAPLTGVVLDYQELQDFADLLPGDVASCVVKSVSDCRQFVHLQREGHGNLLFDRQRGIMRKLPSKEEVEQRYPHRQSAQYSFGQGPGGGMREEPRSYRERAPEVHQRSGNRGNLKVKKSGFVPPTPRGDHRQFPAT</sequence>
<feature type="region of interest" description="Disordered" evidence="1">
    <location>
        <begin position="369"/>
        <end position="439"/>
    </location>
</feature>
<dbReference type="Gene3D" id="3.30.420.10">
    <property type="entry name" value="Ribonuclease H-like superfamily/Ribonuclease H"/>
    <property type="match status" value="1"/>
</dbReference>
<accession>A0A813IMY7</accession>
<dbReference type="Pfam" id="PF01612">
    <property type="entry name" value="DNA_pol_A_exo1"/>
    <property type="match status" value="1"/>
</dbReference>
<feature type="non-terminal residue" evidence="3">
    <location>
        <position position="1"/>
    </location>
</feature>
<dbReference type="PANTHER" id="PTHR46814:SF1">
    <property type="entry name" value="EGALITARIAN, ISOFORM B"/>
    <property type="match status" value="1"/>
</dbReference>